<feature type="domain" description="Integrase catalytic" evidence="1">
    <location>
        <begin position="9"/>
        <end position="34"/>
    </location>
</feature>
<reference evidence="2 3" key="1">
    <citation type="submission" date="2019-11" db="EMBL/GenBank/DDBJ databases">
        <authorList>
            <person name="An D."/>
        </authorList>
    </citation>
    <scope>NUCLEOTIDE SEQUENCE [LARGE SCALE GENOMIC DNA]</scope>
    <source>
        <strain evidence="2 3">YIM 103518</strain>
    </source>
</reference>
<dbReference type="Pfam" id="PF13333">
    <property type="entry name" value="rve_2"/>
    <property type="match status" value="1"/>
</dbReference>
<organism evidence="2 3">
    <name type="scientific">Acinetobacter faecalis</name>
    <dbReference type="NCBI Taxonomy" id="2665161"/>
    <lineage>
        <taxon>Bacteria</taxon>
        <taxon>Pseudomonadati</taxon>
        <taxon>Pseudomonadota</taxon>
        <taxon>Gammaproteobacteria</taxon>
        <taxon>Moraxellales</taxon>
        <taxon>Moraxellaceae</taxon>
        <taxon>Acinetobacter</taxon>
    </lineage>
</organism>
<gene>
    <name evidence="2" type="ORF">GIX10_09400</name>
</gene>
<evidence type="ECO:0000259" key="1">
    <source>
        <dbReference type="Pfam" id="PF13333"/>
    </source>
</evidence>
<accession>A0A6L6GG08</accession>
<dbReference type="GO" id="GO:0015074">
    <property type="term" value="P:DNA integration"/>
    <property type="evidence" value="ECO:0007669"/>
    <property type="project" value="InterPro"/>
</dbReference>
<dbReference type="AlphaFoldDB" id="A0A6L6GG08"/>
<sequence>MGANCERIIHYYNYERIKVKLRGLSPVQYRIQSLKAA</sequence>
<proteinExistence type="predicted"/>
<evidence type="ECO:0000313" key="2">
    <source>
        <dbReference type="EMBL" id="MTD11642.1"/>
    </source>
</evidence>
<protein>
    <submittedName>
        <fullName evidence="2">IS3 family transposase</fullName>
    </submittedName>
</protein>
<dbReference type="EMBL" id="WLYL01000029">
    <property type="protein sequence ID" value="MTD11642.1"/>
    <property type="molecule type" value="Genomic_DNA"/>
</dbReference>
<dbReference type="Proteomes" id="UP000473854">
    <property type="component" value="Unassembled WGS sequence"/>
</dbReference>
<name>A0A6L6GG08_9GAMM</name>
<evidence type="ECO:0000313" key="3">
    <source>
        <dbReference type="Proteomes" id="UP000473854"/>
    </source>
</evidence>
<comment type="caution">
    <text evidence="2">The sequence shown here is derived from an EMBL/GenBank/DDBJ whole genome shotgun (WGS) entry which is preliminary data.</text>
</comment>
<dbReference type="InterPro" id="IPR001584">
    <property type="entry name" value="Integrase_cat-core"/>
</dbReference>